<feature type="coiled-coil region" evidence="1">
    <location>
        <begin position="78"/>
        <end position="110"/>
    </location>
</feature>
<comment type="caution">
    <text evidence="2">The sequence shown here is derived from an EMBL/GenBank/DDBJ whole genome shotgun (WGS) entry which is preliminary data.</text>
</comment>
<dbReference type="Proteomes" id="UP000823775">
    <property type="component" value="Unassembled WGS sequence"/>
</dbReference>
<gene>
    <name evidence="2" type="ORF">HAX54_002041</name>
</gene>
<organism evidence="2 3">
    <name type="scientific">Datura stramonium</name>
    <name type="common">Jimsonweed</name>
    <name type="synonym">Common thornapple</name>
    <dbReference type="NCBI Taxonomy" id="4076"/>
    <lineage>
        <taxon>Eukaryota</taxon>
        <taxon>Viridiplantae</taxon>
        <taxon>Streptophyta</taxon>
        <taxon>Embryophyta</taxon>
        <taxon>Tracheophyta</taxon>
        <taxon>Spermatophyta</taxon>
        <taxon>Magnoliopsida</taxon>
        <taxon>eudicotyledons</taxon>
        <taxon>Gunneridae</taxon>
        <taxon>Pentapetalae</taxon>
        <taxon>asterids</taxon>
        <taxon>lamiids</taxon>
        <taxon>Solanales</taxon>
        <taxon>Solanaceae</taxon>
        <taxon>Solanoideae</taxon>
        <taxon>Datureae</taxon>
        <taxon>Datura</taxon>
    </lineage>
</organism>
<proteinExistence type="predicted"/>
<dbReference type="EMBL" id="JACEIK010000109">
    <property type="protein sequence ID" value="MCD7449883.1"/>
    <property type="molecule type" value="Genomic_DNA"/>
</dbReference>
<accession>A0ABS8RST1</accession>
<keyword evidence="3" id="KW-1185">Reference proteome</keyword>
<evidence type="ECO:0000256" key="1">
    <source>
        <dbReference type="SAM" id="Coils"/>
    </source>
</evidence>
<sequence>MFSLLCVHGTSGTDAHLGALHYLPAGICLVVFTPGETNAFAWPSFTQTKDRVKDYLASPENIRLNKSVKHENYLQLMVNVHEESIVKLEKMAEKKEMENLFNQLVEAEKRFDELDVGEIKGLLKIFDVKRTKLDEKRKQLN</sequence>
<evidence type="ECO:0000313" key="3">
    <source>
        <dbReference type="Proteomes" id="UP000823775"/>
    </source>
</evidence>
<protein>
    <submittedName>
        <fullName evidence="2">Uncharacterized protein</fullName>
    </submittedName>
</protein>
<name>A0ABS8RST1_DATST</name>
<evidence type="ECO:0000313" key="2">
    <source>
        <dbReference type="EMBL" id="MCD7449883.1"/>
    </source>
</evidence>
<reference evidence="2 3" key="1">
    <citation type="journal article" date="2021" name="BMC Genomics">
        <title>Datura genome reveals duplications of psychoactive alkaloid biosynthetic genes and high mutation rate following tissue culture.</title>
        <authorList>
            <person name="Rajewski A."/>
            <person name="Carter-House D."/>
            <person name="Stajich J."/>
            <person name="Litt A."/>
        </authorList>
    </citation>
    <scope>NUCLEOTIDE SEQUENCE [LARGE SCALE GENOMIC DNA]</scope>
    <source>
        <strain evidence="2">AR-01</strain>
    </source>
</reference>
<keyword evidence="1" id="KW-0175">Coiled coil</keyword>